<keyword evidence="1" id="KW-0614">Plasmid</keyword>
<dbReference type="EMBL" id="CP001302">
    <property type="protein sequence ID" value="ACL34487.1"/>
    <property type="molecule type" value="Genomic_DNA"/>
</dbReference>
<evidence type="ECO:0000313" key="2">
    <source>
        <dbReference type="Proteomes" id="UP000006103"/>
    </source>
</evidence>
<dbReference type="Proteomes" id="UP000006103">
    <property type="component" value="Plasmid PBr_lp36"/>
</dbReference>
<name>B8F0R3_BORGR</name>
<geneLocation type="plasmid" evidence="1 2">
    <name>PBr_lp36</name>
</geneLocation>
<keyword evidence="2" id="KW-1185">Reference proteome</keyword>
<gene>
    <name evidence="1" type="ORF">BGAPBR_K0030</name>
</gene>
<protein>
    <submittedName>
        <fullName evidence="1">Uncharacterized protein</fullName>
    </submittedName>
</protein>
<accession>B8F0R3</accession>
<reference evidence="1 2" key="1">
    <citation type="journal article" date="2011" name="J. Bacteriol.">
        <title>Whole-genome sequences of two Borrelia afzelii and two Borrelia garinii Lyme disease agent isolates.</title>
        <authorList>
            <person name="Casjens S.R."/>
            <person name="Mongodin E.F."/>
            <person name="Qiu W.-G."/>
            <person name="Dunn J.J."/>
            <person name="Luft B.J."/>
            <person name="Fraser-Liggett C.M."/>
            <person name="Schutzer S.E."/>
        </authorList>
    </citation>
    <scope>NUCLEOTIDE SEQUENCE [LARGE SCALE GENOMIC DNA]</scope>
    <source>
        <strain evidence="1 2">PBr</strain>
    </source>
</reference>
<sequence>MFLKKKLTKDQIIMILKMKRIETFFVYASQIRGCLRKIRIKEKVF</sequence>
<dbReference type="AlphaFoldDB" id="B8F0R3"/>
<evidence type="ECO:0000313" key="1">
    <source>
        <dbReference type="EMBL" id="ACL34487.1"/>
    </source>
</evidence>
<organism evidence="1 2">
    <name type="scientific">Borreliella garinii PBr</name>
    <dbReference type="NCBI Taxonomy" id="498743"/>
    <lineage>
        <taxon>Bacteria</taxon>
        <taxon>Pseudomonadati</taxon>
        <taxon>Spirochaetota</taxon>
        <taxon>Spirochaetia</taxon>
        <taxon>Spirochaetales</taxon>
        <taxon>Borreliaceae</taxon>
        <taxon>Borreliella</taxon>
    </lineage>
</organism>
<proteinExistence type="predicted"/>